<reference evidence="1 2" key="1">
    <citation type="submission" date="2019-04" db="EMBL/GenBank/DDBJ databases">
        <title>Saccharibacteria TM7 genomes.</title>
        <authorList>
            <person name="Bor B."/>
            <person name="He X."/>
            <person name="Chen T."/>
            <person name="Dewhirst F.E."/>
        </authorList>
    </citation>
    <scope>NUCLEOTIDE SEQUENCE [LARGE SCALE GENOMIC DNA]</scope>
    <source>
        <strain evidence="1 2">BB001</strain>
    </source>
</reference>
<keyword evidence="2" id="KW-1185">Reference proteome</keyword>
<sequence>MFDIEYKGANAVVFTTKNVKVVFDPKLSLVGKKDLSVEDAVEVLTEDRFASTVGNPRVKFNGPGEYEVADVGLAGFPAQRHIDTEGSNSTIYKLLIGGTRIAVLGNIDPKLSEEQLEQIGVTDIVVLPVGGGGYTLDATAAAVIVKQIDPRVVIPVHYSDLELAYEVPQDVLDTFLKEVGASGIDAGTKWKVKSAEALPEQLTVVKVDRS</sequence>
<evidence type="ECO:0000313" key="1">
    <source>
        <dbReference type="EMBL" id="QCT41971.1"/>
    </source>
</evidence>
<protein>
    <submittedName>
        <fullName evidence="1">Zn-dependent hydrolase</fullName>
    </submittedName>
</protein>
<dbReference type="PANTHER" id="PTHR39189">
    <property type="entry name" value="UPF0173 METAL-DEPENDENT HYDROLASE YTKL"/>
    <property type="match status" value="1"/>
</dbReference>
<dbReference type="OrthoDB" id="9789133at2"/>
<dbReference type="KEGG" id="nft:FBF37_00545"/>
<keyword evidence="1" id="KW-0378">Hydrolase</keyword>
<dbReference type="Gene3D" id="3.60.15.10">
    <property type="entry name" value="Ribonuclease Z/Hydroxyacylglutathione hydrolase-like"/>
    <property type="match status" value="1"/>
</dbReference>
<dbReference type="AlphaFoldDB" id="A0A4P9A2H7"/>
<evidence type="ECO:0000313" key="2">
    <source>
        <dbReference type="Proteomes" id="UP000310639"/>
    </source>
</evidence>
<dbReference type="InterPro" id="IPR036866">
    <property type="entry name" value="RibonucZ/Hydroxyglut_hydro"/>
</dbReference>
<dbReference type="RefSeq" id="WP_138078465.1">
    <property type="nucleotide sequence ID" value="NZ_CP040004.1"/>
</dbReference>
<name>A0A4P9A2H7_9BACT</name>
<accession>A0A4P9A2H7</accession>
<dbReference type="SUPFAM" id="SSF56281">
    <property type="entry name" value="Metallo-hydrolase/oxidoreductase"/>
    <property type="match status" value="1"/>
</dbReference>
<dbReference type="EMBL" id="CP040004">
    <property type="protein sequence ID" value="QCT41971.1"/>
    <property type="molecule type" value="Genomic_DNA"/>
</dbReference>
<proteinExistence type="predicted"/>
<gene>
    <name evidence="1" type="ORF">FBF37_00545</name>
</gene>
<organism evidence="1 2">
    <name type="scientific">Candidatus Nanosynbacter featherlites</name>
    <dbReference type="NCBI Taxonomy" id="2572088"/>
    <lineage>
        <taxon>Bacteria</taxon>
        <taxon>Candidatus Saccharimonadota</taxon>
        <taxon>Candidatus Saccharimonadia</taxon>
        <taxon>Candidatus Nanosynbacterales</taxon>
        <taxon>Candidatus Nanosynbacteraceae</taxon>
        <taxon>Candidatus Nanosynbacter</taxon>
    </lineage>
</organism>
<dbReference type="GO" id="GO:0016787">
    <property type="term" value="F:hydrolase activity"/>
    <property type="evidence" value="ECO:0007669"/>
    <property type="project" value="UniProtKB-KW"/>
</dbReference>
<dbReference type="PANTHER" id="PTHR39189:SF1">
    <property type="entry name" value="UPF0173 METAL-DEPENDENT HYDROLASE YTKL"/>
    <property type="match status" value="1"/>
</dbReference>
<dbReference type="Pfam" id="PF13483">
    <property type="entry name" value="Lactamase_B_3"/>
    <property type="match status" value="1"/>
</dbReference>
<dbReference type="Proteomes" id="UP000310639">
    <property type="component" value="Chromosome"/>
</dbReference>